<dbReference type="KEGG" id="bcm:Bcenmc03_1685"/>
<dbReference type="Proteomes" id="UP000002169">
    <property type="component" value="Chromosome 1"/>
</dbReference>
<organism evidence="3 4">
    <name type="scientific">Burkholderia orbicola (strain MC0-3)</name>
    <dbReference type="NCBI Taxonomy" id="406425"/>
    <lineage>
        <taxon>Bacteria</taxon>
        <taxon>Pseudomonadati</taxon>
        <taxon>Pseudomonadota</taxon>
        <taxon>Betaproteobacteria</taxon>
        <taxon>Burkholderiales</taxon>
        <taxon>Burkholderiaceae</taxon>
        <taxon>Burkholderia</taxon>
        <taxon>Burkholderia cepacia complex</taxon>
        <taxon>Burkholderia orbicola</taxon>
    </lineage>
</organism>
<gene>
    <name evidence="3" type="ordered locus">Bcenmc03_1685</name>
</gene>
<proteinExistence type="predicted"/>
<protein>
    <recommendedName>
        <fullName evidence="2">HicB-like antitoxin of toxin-antitoxin system domain-containing protein</fullName>
    </recommendedName>
</protein>
<name>B1K1K7_BURO0</name>
<feature type="domain" description="HicB-like antitoxin of toxin-antitoxin system" evidence="2">
    <location>
        <begin position="24"/>
        <end position="80"/>
    </location>
</feature>
<dbReference type="EMBL" id="CP000958">
    <property type="protein sequence ID" value="ACA90857.1"/>
    <property type="molecule type" value="Genomic_DNA"/>
</dbReference>
<dbReference type="Pfam" id="PF15919">
    <property type="entry name" value="HicB_lk_antitox"/>
    <property type="match status" value="1"/>
</dbReference>
<dbReference type="AlphaFoldDB" id="B1K1K7"/>
<evidence type="ECO:0000259" key="2">
    <source>
        <dbReference type="Pfam" id="PF15919"/>
    </source>
</evidence>
<dbReference type="InterPro" id="IPR031807">
    <property type="entry name" value="HicB-like"/>
</dbReference>
<sequence>MTRYDRSVRLITPPPTDTTVFQASDVDTGDGIWRFVDVDHDPRMTSSSVRIEMCLPKRVVHDIDRTTSALHTTRDAFVSMVCEHAINQSAQHGDVRGRPVAKSLSEVV</sequence>
<evidence type="ECO:0000313" key="3">
    <source>
        <dbReference type="EMBL" id="ACA90857.1"/>
    </source>
</evidence>
<evidence type="ECO:0000256" key="1">
    <source>
        <dbReference type="SAM" id="MobiDB-lite"/>
    </source>
</evidence>
<dbReference type="RefSeq" id="WP_012328518.1">
    <property type="nucleotide sequence ID" value="NC_010508.1"/>
</dbReference>
<dbReference type="HOGENOM" id="CLU_114047_1_0_4"/>
<evidence type="ECO:0000313" key="4">
    <source>
        <dbReference type="Proteomes" id="UP000002169"/>
    </source>
</evidence>
<accession>B1K1K7</accession>
<reference evidence="4" key="1">
    <citation type="submission" date="2008-02" db="EMBL/GenBank/DDBJ databases">
        <title>Complete sequence of chromosome 1 of Burkholderia cenocepacia MC0-3.</title>
        <authorList>
            <person name="Copeland A."/>
            <person name="Lucas S."/>
            <person name="Lapidus A."/>
            <person name="Barry K."/>
            <person name="Bruce D."/>
            <person name="Goodwin L."/>
            <person name="Glavina del Rio T."/>
            <person name="Dalin E."/>
            <person name="Tice H."/>
            <person name="Pitluck S."/>
            <person name="Chain P."/>
            <person name="Malfatti S."/>
            <person name="Shin M."/>
            <person name="Vergez L."/>
            <person name="Schmutz J."/>
            <person name="Larimer F."/>
            <person name="Land M."/>
            <person name="Hauser L."/>
            <person name="Kyrpides N."/>
            <person name="Mikhailova N."/>
            <person name="Tiedje J."/>
            <person name="Richardson P."/>
        </authorList>
    </citation>
    <scope>NUCLEOTIDE SEQUENCE [LARGE SCALE GENOMIC DNA]</scope>
    <source>
        <strain evidence="4">MC0-3</strain>
    </source>
</reference>
<feature type="region of interest" description="Disordered" evidence="1">
    <location>
        <begin position="89"/>
        <end position="108"/>
    </location>
</feature>